<dbReference type="RefSeq" id="WP_359353772.1">
    <property type="nucleotide sequence ID" value="NZ_JBEYXV010000015.1"/>
</dbReference>
<keyword evidence="3" id="KW-0540">Nuclease</keyword>
<dbReference type="GO" id="GO:0004519">
    <property type="term" value="F:endonuclease activity"/>
    <property type="evidence" value="ECO:0007669"/>
    <property type="project" value="UniProtKB-KW"/>
</dbReference>
<dbReference type="Pfam" id="PF26340">
    <property type="entry name" value="DNA-SBD_ScoMcrA"/>
    <property type="match status" value="1"/>
</dbReference>
<evidence type="ECO:0000313" key="4">
    <source>
        <dbReference type="Proteomes" id="UP001551176"/>
    </source>
</evidence>
<gene>
    <name evidence="3" type="ORF">ABZ921_27655</name>
</gene>
<protein>
    <submittedName>
        <fullName evidence="3">HNH endonuclease</fullName>
    </submittedName>
</protein>
<dbReference type="EMBL" id="JBEYXV010000015">
    <property type="protein sequence ID" value="MEU6824425.1"/>
    <property type="molecule type" value="Genomic_DNA"/>
</dbReference>
<proteinExistence type="predicted"/>
<dbReference type="Pfam" id="PF13391">
    <property type="entry name" value="HNH_2"/>
    <property type="match status" value="1"/>
</dbReference>
<dbReference type="Pfam" id="PF18062">
    <property type="entry name" value="RE_AspBHI_N"/>
    <property type="match status" value="1"/>
</dbReference>
<feature type="domain" description="HNH nuclease" evidence="2">
    <location>
        <begin position="472"/>
        <end position="528"/>
    </location>
</feature>
<keyword evidence="4" id="KW-1185">Reference proteome</keyword>
<sequence length="582" mass="65376">MFGQLRVGEVLRSSQNRDPSIEVMDGHPNIHHRTASKVLAPIQLSKGINPIAEVKVARAVRRPAVLIRSSPWKAGSVETPWHDEFDLENGRITYFGDHRVDHTVPVGKTQGNKVLQRVWINHRATTEQERALAAPLLVFATVTRNKTPKGYVKFCGLAVIKDVEEIEQSDKGRTFPNFRYELALLDLGAENDLLNWSWIEARGNRTLSAAETLEHAPRSWRRWVEGGHAALPEVRQRPLQVAEPEVDQRTANRPAGHDTLFPAPPQSQNGPVPGVERQARQPKLTAAVLMEKLRSLRVHRQGGLPSRHKPLALMWAIARNARGESRFSPWPEFREEVGKLLLEFGRPQSTPTPEYPFWHLRTSGLWEIDGFPAEREGKVSVSALDESKPKAGFTHEADRLLRDPFVRSQAIAVLRETYFAESAQHRLMEQVGLAGYENASGVEETTEEQEQSGPAERRATNTSRIVRDAGLANRVKEMHADHCQVCGEQLAKRFGTYSEAAHVRGLGQPHNGPDELANLLVLCPNHHVQFDTLAIYIDPDGVVRATADGRRQGTLRRLPQHVISEAHLRYHRALCGRDTPNR</sequence>
<comment type="caution">
    <text evidence="3">The sequence shown here is derived from an EMBL/GenBank/DDBJ whole genome shotgun (WGS) entry which is preliminary data.</text>
</comment>
<keyword evidence="3" id="KW-0255">Endonuclease</keyword>
<keyword evidence="3" id="KW-0378">Hydrolase</keyword>
<dbReference type="InterPro" id="IPR058813">
    <property type="entry name" value="DNA-SBD_ScoMcrA"/>
</dbReference>
<dbReference type="CDD" id="cd00085">
    <property type="entry name" value="HNHc"/>
    <property type="match status" value="1"/>
</dbReference>
<evidence type="ECO:0000259" key="2">
    <source>
        <dbReference type="SMART" id="SM00507"/>
    </source>
</evidence>
<dbReference type="InterPro" id="IPR041409">
    <property type="entry name" value="RE_AspBHI_N"/>
</dbReference>
<accession>A0ABV3BUM9</accession>
<dbReference type="Proteomes" id="UP001551176">
    <property type="component" value="Unassembled WGS sequence"/>
</dbReference>
<organism evidence="3 4">
    <name type="scientific">Streptomyces atriruber</name>
    <dbReference type="NCBI Taxonomy" id="545121"/>
    <lineage>
        <taxon>Bacteria</taxon>
        <taxon>Bacillati</taxon>
        <taxon>Actinomycetota</taxon>
        <taxon>Actinomycetes</taxon>
        <taxon>Kitasatosporales</taxon>
        <taxon>Streptomycetaceae</taxon>
        <taxon>Streptomyces</taxon>
    </lineage>
</organism>
<evidence type="ECO:0000256" key="1">
    <source>
        <dbReference type="SAM" id="MobiDB-lite"/>
    </source>
</evidence>
<dbReference type="Gene3D" id="2.30.280.20">
    <property type="match status" value="1"/>
</dbReference>
<dbReference type="InterPro" id="IPR003615">
    <property type="entry name" value="HNH_nuc"/>
</dbReference>
<evidence type="ECO:0000313" key="3">
    <source>
        <dbReference type="EMBL" id="MEU6824425.1"/>
    </source>
</evidence>
<dbReference type="SMART" id="SM00507">
    <property type="entry name" value="HNHc"/>
    <property type="match status" value="1"/>
</dbReference>
<feature type="region of interest" description="Disordered" evidence="1">
    <location>
        <begin position="254"/>
        <end position="275"/>
    </location>
</feature>
<name>A0ABV3BUM9_9ACTN</name>
<reference evidence="3 4" key="1">
    <citation type="submission" date="2024-06" db="EMBL/GenBank/DDBJ databases">
        <title>The Natural Products Discovery Center: Release of the First 8490 Sequenced Strains for Exploring Actinobacteria Biosynthetic Diversity.</title>
        <authorList>
            <person name="Kalkreuter E."/>
            <person name="Kautsar S.A."/>
            <person name="Yang D."/>
            <person name="Bader C.D."/>
            <person name="Teijaro C.N."/>
            <person name="Fluegel L."/>
            <person name="Davis C.M."/>
            <person name="Simpson J.R."/>
            <person name="Lauterbach L."/>
            <person name="Steele A.D."/>
            <person name="Gui C."/>
            <person name="Meng S."/>
            <person name="Li G."/>
            <person name="Viehrig K."/>
            <person name="Ye F."/>
            <person name="Su P."/>
            <person name="Kiefer A.F."/>
            <person name="Nichols A."/>
            <person name="Cepeda A.J."/>
            <person name="Yan W."/>
            <person name="Fan B."/>
            <person name="Jiang Y."/>
            <person name="Adhikari A."/>
            <person name="Zheng C.-J."/>
            <person name="Schuster L."/>
            <person name="Cowan T.M."/>
            <person name="Smanski M.J."/>
            <person name="Chevrette M.G."/>
            <person name="De Carvalho L.P.S."/>
            <person name="Shen B."/>
        </authorList>
    </citation>
    <scope>NUCLEOTIDE SEQUENCE [LARGE SCALE GENOMIC DNA]</scope>
    <source>
        <strain evidence="3 4">NPDC046838</strain>
    </source>
</reference>
<feature type="region of interest" description="Disordered" evidence="1">
    <location>
        <begin position="440"/>
        <end position="460"/>
    </location>
</feature>